<keyword evidence="5" id="KW-0539">Nucleus</keyword>
<evidence type="ECO:0000256" key="3">
    <source>
        <dbReference type="ARBA" id="ARBA00022552"/>
    </source>
</evidence>
<dbReference type="InterPro" id="IPR001247">
    <property type="entry name" value="ExoRNase_PH_dom1"/>
</dbReference>
<evidence type="ECO:0000256" key="4">
    <source>
        <dbReference type="ARBA" id="ARBA00022835"/>
    </source>
</evidence>
<dbReference type="GO" id="GO:0003723">
    <property type="term" value="F:RNA binding"/>
    <property type="evidence" value="ECO:0007669"/>
    <property type="project" value="TreeGrafter"/>
</dbReference>
<keyword evidence="3" id="KW-0698">rRNA processing</keyword>
<proteinExistence type="inferred from homology"/>
<reference evidence="7" key="2">
    <citation type="submission" date="2023-03" db="EMBL/GenBank/DDBJ databases">
        <authorList>
            <person name="Inwood S.N."/>
            <person name="Skelly J.G."/>
            <person name="Guhlin J."/>
            <person name="Harrop T.W.R."/>
            <person name="Goldson S.G."/>
            <person name="Dearden P.K."/>
        </authorList>
    </citation>
    <scope>NUCLEOTIDE SEQUENCE</scope>
    <source>
        <strain evidence="7">Irish</strain>
        <tissue evidence="7">Whole body</tissue>
    </source>
</reference>
<evidence type="ECO:0000256" key="5">
    <source>
        <dbReference type="ARBA" id="ARBA00023242"/>
    </source>
</evidence>
<keyword evidence="4" id="KW-0271">Exosome</keyword>
<evidence type="ECO:0000256" key="1">
    <source>
        <dbReference type="ARBA" id="ARBA00004123"/>
    </source>
</evidence>
<name>A0AA39F7D4_9HYME</name>
<dbReference type="InterPro" id="IPR020568">
    <property type="entry name" value="Ribosomal_Su5_D2-typ_SF"/>
</dbReference>
<comment type="similarity">
    <text evidence="2">Belongs to the RNase PH family.</text>
</comment>
<evidence type="ECO:0000313" key="7">
    <source>
        <dbReference type="EMBL" id="KAK0164263.1"/>
    </source>
</evidence>
<dbReference type="SUPFAM" id="SSF55666">
    <property type="entry name" value="Ribonuclease PH domain 2-like"/>
    <property type="match status" value="1"/>
</dbReference>
<dbReference type="PANTHER" id="PTHR11953">
    <property type="entry name" value="EXOSOME COMPLEX COMPONENT"/>
    <property type="match status" value="1"/>
</dbReference>
<protein>
    <recommendedName>
        <fullName evidence="6">Exoribonuclease phosphorolytic domain-containing protein</fullName>
    </recommendedName>
</protein>
<dbReference type="InterPro" id="IPR050080">
    <property type="entry name" value="RNase_PH"/>
</dbReference>
<evidence type="ECO:0000256" key="2">
    <source>
        <dbReference type="ARBA" id="ARBA00006678"/>
    </source>
</evidence>
<comment type="caution">
    <text evidence="7">The sequence shown here is derived from an EMBL/GenBank/DDBJ whole genome shotgun (WGS) entry which is preliminary data.</text>
</comment>
<feature type="domain" description="Exoribonuclease phosphorolytic" evidence="6">
    <location>
        <begin position="6"/>
        <end position="125"/>
    </location>
</feature>
<comment type="subcellular location">
    <subcellularLocation>
        <location evidence="1">Nucleus</location>
    </subcellularLocation>
</comment>
<dbReference type="GO" id="GO:0000177">
    <property type="term" value="C:cytoplasmic exosome (RNase complex)"/>
    <property type="evidence" value="ECO:0007669"/>
    <property type="project" value="TreeGrafter"/>
</dbReference>
<keyword evidence="8" id="KW-1185">Reference proteome</keyword>
<dbReference type="Proteomes" id="UP001168990">
    <property type="component" value="Unassembled WGS sequence"/>
</dbReference>
<dbReference type="CDD" id="cd11372">
    <property type="entry name" value="RNase_PH_RRP46"/>
    <property type="match status" value="1"/>
</dbReference>
<accession>A0AA39F7D4</accession>
<dbReference type="GO" id="GO:0071051">
    <property type="term" value="P:poly(A)-dependent snoRNA 3'-end processing"/>
    <property type="evidence" value="ECO:0007669"/>
    <property type="project" value="TreeGrafter"/>
</dbReference>
<dbReference type="GO" id="GO:0016075">
    <property type="term" value="P:rRNA catabolic process"/>
    <property type="evidence" value="ECO:0007669"/>
    <property type="project" value="TreeGrafter"/>
</dbReference>
<reference evidence="7" key="1">
    <citation type="journal article" date="2023" name="bioRxiv">
        <title>Scaffold-level genome assemblies of two parasitoid biocontrol wasps reveal the parthenogenesis mechanism and an associated novel virus.</title>
        <authorList>
            <person name="Inwood S."/>
            <person name="Skelly J."/>
            <person name="Guhlin J."/>
            <person name="Harrop T."/>
            <person name="Goldson S."/>
            <person name="Dearden P."/>
        </authorList>
    </citation>
    <scope>NUCLEOTIDE SEQUENCE</scope>
    <source>
        <strain evidence="7">Irish</strain>
        <tissue evidence="7">Whole body</tissue>
    </source>
</reference>
<dbReference type="InterPro" id="IPR036345">
    <property type="entry name" value="ExoRNase_PH_dom2_sf"/>
</dbReference>
<dbReference type="EMBL" id="JAQQBS010001422">
    <property type="protein sequence ID" value="KAK0164263.1"/>
    <property type="molecule type" value="Genomic_DNA"/>
</dbReference>
<dbReference type="Gene3D" id="3.30.230.70">
    <property type="entry name" value="GHMP Kinase, N-terminal domain"/>
    <property type="match status" value="1"/>
</dbReference>
<sequence length="191" mass="21144">MEECTLRSMNYELNNLSMPDGSSIFMQGDTCVVASVYGPIEAKLQKMMHDKANIEVVFTPLNGPPSINDRHKELIIKEACASSLLVTLHPGTAISINVQEMDDKGGLLACAINACCLALINSSLPMKYTIAAVNCMIHKDSNEIIIDPDRLQLENAKATFTYAFDSMNKDLICCHTTGRFTQNDYDKIQLY</sequence>
<evidence type="ECO:0000313" key="8">
    <source>
        <dbReference type="Proteomes" id="UP001168990"/>
    </source>
</evidence>
<organism evidence="7 8">
    <name type="scientific">Microctonus aethiopoides</name>
    <dbReference type="NCBI Taxonomy" id="144406"/>
    <lineage>
        <taxon>Eukaryota</taxon>
        <taxon>Metazoa</taxon>
        <taxon>Ecdysozoa</taxon>
        <taxon>Arthropoda</taxon>
        <taxon>Hexapoda</taxon>
        <taxon>Insecta</taxon>
        <taxon>Pterygota</taxon>
        <taxon>Neoptera</taxon>
        <taxon>Endopterygota</taxon>
        <taxon>Hymenoptera</taxon>
        <taxon>Apocrita</taxon>
        <taxon>Ichneumonoidea</taxon>
        <taxon>Braconidae</taxon>
        <taxon>Euphorinae</taxon>
        <taxon>Microctonus</taxon>
    </lineage>
</organism>
<dbReference type="SUPFAM" id="SSF54211">
    <property type="entry name" value="Ribosomal protein S5 domain 2-like"/>
    <property type="match status" value="1"/>
</dbReference>
<gene>
    <name evidence="7" type="ORF">PV328_002909</name>
</gene>
<dbReference type="PANTHER" id="PTHR11953:SF1">
    <property type="entry name" value="EXOSOME COMPLEX COMPONENT RRP46"/>
    <property type="match status" value="1"/>
</dbReference>
<dbReference type="GO" id="GO:0071028">
    <property type="term" value="P:nuclear mRNA surveillance"/>
    <property type="evidence" value="ECO:0007669"/>
    <property type="project" value="TreeGrafter"/>
</dbReference>
<dbReference type="GO" id="GO:0034475">
    <property type="term" value="P:U4 snRNA 3'-end processing"/>
    <property type="evidence" value="ECO:0007669"/>
    <property type="project" value="TreeGrafter"/>
</dbReference>
<dbReference type="GO" id="GO:0006364">
    <property type="term" value="P:rRNA processing"/>
    <property type="evidence" value="ECO:0007669"/>
    <property type="project" value="UniProtKB-KW"/>
</dbReference>
<dbReference type="InterPro" id="IPR027408">
    <property type="entry name" value="PNPase/RNase_PH_dom_sf"/>
</dbReference>
<dbReference type="GO" id="GO:0005730">
    <property type="term" value="C:nucleolus"/>
    <property type="evidence" value="ECO:0007669"/>
    <property type="project" value="TreeGrafter"/>
</dbReference>
<evidence type="ECO:0000259" key="6">
    <source>
        <dbReference type="Pfam" id="PF01138"/>
    </source>
</evidence>
<dbReference type="AlphaFoldDB" id="A0AA39F7D4"/>
<dbReference type="GO" id="GO:0000176">
    <property type="term" value="C:nuclear exosome (RNase complex)"/>
    <property type="evidence" value="ECO:0007669"/>
    <property type="project" value="TreeGrafter"/>
</dbReference>
<dbReference type="Pfam" id="PF01138">
    <property type="entry name" value="RNase_PH"/>
    <property type="match status" value="1"/>
</dbReference>